<comment type="pathway">
    <text evidence="3 13">Amino-acid biosynthesis; L-arginine biosynthesis; N(2)-acetyl-L-ornithine from L-glutamate: step 1/4.</text>
</comment>
<dbReference type="EMBL" id="CAKXYY010000001">
    <property type="protein sequence ID" value="CAH2350069.1"/>
    <property type="molecule type" value="Genomic_DNA"/>
</dbReference>
<dbReference type="Gene3D" id="3.40.630.30">
    <property type="match status" value="1"/>
</dbReference>
<dbReference type="EC" id="2.3.1.1" evidence="5 13"/>
<organism evidence="15 16">
    <name type="scientific">[Candida] railenensis</name>
    <dbReference type="NCBI Taxonomy" id="45579"/>
    <lineage>
        <taxon>Eukaryota</taxon>
        <taxon>Fungi</taxon>
        <taxon>Dikarya</taxon>
        <taxon>Ascomycota</taxon>
        <taxon>Saccharomycotina</taxon>
        <taxon>Pichiomycetes</taxon>
        <taxon>Debaryomycetaceae</taxon>
        <taxon>Kurtzmaniella</taxon>
    </lineage>
</organism>
<comment type="function">
    <text evidence="1 13">N-acetylglutamate synthase involved in arginine biosynthesis.</text>
</comment>
<dbReference type="PANTHER" id="PTHR23342:SF4">
    <property type="entry name" value="AMINO-ACID ACETYLTRANSFERASE, MITOCHONDRIAL"/>
    <property type="match status" value="1"/>
</dbReference>
<dbReference type="OrthoDB" id="5585968at2759"/>
<evidence type="ECO:0000256" key="1">
    <source>
        <dbReference type="ARBA" id="ARBA00002294"/>
    </source>
</evidence>
<feature type="domain" description="N-acetyltransferase" evidence="14">
    <location>
        <begin position="411"/>
        <end position="586"/>
    </location>
</feature>
<evidence type="ECO:0000256" key="4">
    <source>
        <dbReference type="ARBA" id="ARBA00008694"/>
    </source>
</evidence>
<dbReference type="AlphaFoldDB" id="A0A9P0VW33"/>
<comment type="caution">
    <text evidence="15">The sequence shown here is derived from an EMBL/GenBank/DDBJ whole genome shotgun (WGS) entry which is preliminary data.</text>
</comment>
<dbReference type="Proteomes" id="UP000837801">
    <property type="component" value="Unassembled WGS sequence"/>
</dbReference>
<evidence type="ECO:0000256" key="3">
    <source>
        <dbReference type="ARBA" id="ARBA00004925"/>
    </source>
</evidence>
<evidence type="ECO:0000256" key="10">
    <source>
        <dbReference type="ARBA" id="ARBA00023128"/>
    </source>
</evidence>
<keyword evidence="9" id="KW-0809">Transit peptide</keyword>
<keyword evidence="11 13" id="KW-0012">Acyltransferase</keyword>
<name>A0A9P0VW33_9ASCO</name>
<dbReference type="GO" id="GO:0006526">
    <property type="term" value="P:L-arginine biosynthetic process"/>
    <property type="evidence" value="ECO:0007669"/>
    <property type="project" value="TreeGrafter"/>
</dbReference>
<dbReference type="Pfam" id="PF04768">
    <property type="entry name" value="NAT"/>
    <property type="match status" value="1"/>
</dbReference>
<comment type="catalytic activity">
    <reaction evidence="12 13">
        <text>L-glutamate + acetyl-CoA = N-acetyl-L-glutamate + CoA + H(+)</text>
        <dbReference type="Rhea" id="RHEA:24292"/>
        <dbReference type="ChEBI" id="CHEBI:15378"/>
        <dbReference type="ChEBI" id="CHEBI:29985"/>
        <dbReference type="ChEBI" id="CHEBI:44337"/>
        <dbReference type="ChEBI" id="CHEBI:57287"/>
        <dbReference type="ChEBI" id="CHEBI:57288"/>
        <dbReference type="EC" id="2.3.1.1"/>
    </reaction>
</comment>
<protein>
    <recommendedName>
        <fullName evidence="6 13">Amino-acid acetyltransferase, mitochondrial</fullName>
        <ecNumber evidence="5 13">2.3.1.1</ecNumber>
    </recommendedName>
    <alternativeName>
        <fullName evidence="13">Glutamate N-acetyltransferase</fullName>
    </alternativeName>
    <alternativeName>
        <fullName evidence="13">N-acetylglutamate synthase</fullName>
    </alternativeName>
</protein>
<gene>
    <name evidence="15" type="ORF">CLIB1423_01S01706</name>
</gene>
<keyword evidence="16" id="KW-1185">Reference proteome</keyword>
<evidence type="ECO:0000256" key="13">
    <source>
        <dbReference type="PIRNR" id="PIRNR007892"/>
    </source>
</evidence>
<evidence type="ECO:0000256" key="9">
    <source>
        <dbReference type="ARBA" id="ARBA00022946"/>
    </source>
</evidence>
<dbReference type="GO" id="GO:0004042">
    <property type="term" value="F:L-glutamate N-acetyltransferase activity"/>
    <property type="evidence" value="ECO:0007669"/>
    <property type="project" value="InterPro"/>
</dbReference>
<proteinExistence type="inferred from homology"/>
<evidence type="ECO:0000256" key="7">
    <source>
        <dbReference type="ARBA" id="ARBA00022605"/>
    </source>
</evidence>
<keyword evidence="10 13" id="KW-0496">Mitochondrion</keyword>
<dbReference type="InterPro" id="IPR011190">
    <property type="entry name" value="GlcNAc_Synth_fun"/>
</dbReference>
<dbReference type="PROSITE" id="PS51731">
    <property type="entry name" value="GNAT_NAGS"/>
    <property type="match status" value="1"/>
</dbReference>
<evidence type="ECO:0000256" key="5">
    <source>
        <dbReference type="ARBA" id="ARBA00012697"/>
    </source>
</evidence>
<dbReference type="GO" id="GO:0005759">
    <property type="term" value="C:mitochondrial matrix"/>
    <property type="evidence" value="ECO:0007669"/>
    <property type="project" value="TreeGrafter"/>
</dbReference>
<reference evidence="15" key="1">
    <citation type="submission" date="2022-03" db="EMBL/GenBank/DDBJ databases">
        <authorList>
            <person name="Legras J.-L."/>
            <person name="Devillers H."/>
            <person name="Grondin C."/>
        </authorList>
    </citation>
    <scope>NUCLEOTIDE SEQUENCE</scope>
    <source>
        <strain evidence="15">CLIB 1423</strain>
    </source>
</reference>
<dbReference type="InterPro" id="IPR006855">
    <property type="entry name" value="Vertebrate-like_GNAT_dom"/>
</dbReference>
<dbReference type="PANTHER" id="PTHR23342">
    <property type="entry name" value="N-ACETYLGLUTAMATE SYNTHASE"/>
    <property type="match status" value="1"/>
</dbReference>
<dbReference type="PIRSF" id="PIRSF007892">
    <property type="entry name" value="NAGS_fungal"/>
    <property type="match status" value="1"/>
</dbReference>
<comment type="similarity">
    <text evidence="4 13">Belongs to the acetyltransferase family.</text>
</comment>
<evidence type="ECO:0000256" key="8">
    <source>
        <dbReference type="ARBA" id="ARBA00022679"/>
    </source>
</evidence>
<evidence type="ECO:0000313" key="16">
    <source>
        <dbReference type="Proteomes" id="UP000837801"/>
    </source>
</evidence>
<evidence type="ECO:0000256" key="6">
    <source>
        <dbReference type="ARBA" id="ARBA00018802"/>
    </source>
</evidence>
<evidence type="ECO:0000313" key="15">
    <source>
        <dbReference type="EMBL" id="CAH2350069.1"/>
    </source>
</evidence>
<comment type="subcellular location">
    <subcellularLocation>
        <location evidence="2 13">Mitochondrion</location>
    </subcellularLocation>
</comment>
<dbReference type="GO" id="GO:0006592">
    <property type="term" value="P:ornithine biosynthetic process"/>
    <property type="evidence" value="ECO:0007669"/>
    <property type="project" value="TreeGrafter"/>
</dbReference>
<keyword evidence="8 13" id="KW-0808">Transferase</keyword>
<evidence type="ECO:0000259" key="14">
    <source>
        <dbReference type="PROSITE" id="PS51731"/>
    </source>
</evidence>
<evidence type="ECO:0000256" key="11">
    <source>
        <dbReference type="ARBA" id="ARBA00023315"/>
    </source>
</evidence>
<sequence length="606" mass="68750">MSKLRNLNRQFISNLKTHEVVTDAKRNLILSILKSTTTKREARNYLEKYQSQFDFSDITFGNKPKQSTSLERRDSQRELFINRYLNKQNPFVGIYEDEAKVDKIPLRLAILKIKFTTISVPNWLGIAETLKRLVHLGISPIIILDYDHLPRENFKNVELFTIEQASKVVQYISRAASSSSSSSSSPSDDTLDSTLQASVTRSLFTKAKEGGLDMMSIEQILIPLYQGIIPIIQPIVYNPSTTYQDIVDTDEILYTLCSSLLDTNSLLSIEKIIMIDPTGGIPSIERQHSSHVFINLSQEYSDIVSELYIGHIHPTKRDLHLKNLKTMNKILQLCFAKSGNDDATGIITTPDIMAINNDQLNPIIYNVLTDRPVISSSLPSSRQLTPQLSTSILKKGMDVNIIDESSYPHRFTLNNLIRDNVIDQERLVGLLNDSFGKQLISDEYFKRINSNIKSIIIIGDYDGAAIITWEEHSKGHESAPEVTTAIAGNNKKGKIAYLDKFAIAKRNQGLPGLADVVFKQVLQNSPQELIWRSRKVNPVNKWYFERCVGCTSSPESQWKIFYTGDIFNKRITKSNGFYKAHDRIDISKKLEVYSDICEQIVPSFQK</sequence>
<evidence type="ECO:0000256" key="2">
    <source>
        <dbReference type="ARBA" id="ARBA00004173"/>
    </source>
</evidence>
<keyword evidence="7 13" id="KW-0028">Amino-acid biosynthesis</keyword>
<evidence type="ECO:0000256" key="12">
    <source>
        <dbReference type="ARBA" id="ARBA00048372"/>
    </source>
</evidence>
<accession>A0A9P0VW33</accession>